<keyword evidence="2" id="KW-1185">Reference proteome</keyword>
<dbReference type="Proteomes" id="UP000001611">
    <property type="component" value="Chromosome 4"/>
</dbReference>
<dbReference type="EMBL" id="DS572717">
    <property type="protein sequence ID" value="EGY18696.1"/>
    <property type="molecule type" value="Genomic_DNA"/>
</dbReference>
<evidence type="ECO:0000313" key="2">
    <source>
        <dbReference type="Proteomes" id="UP000001611"/>
    </source>
</evidence>
<reference evidence="1 2" key="1">
    <citation type="submission" date="2008-03" db="EMBL/GenBank/DDBJ databases">
        <title>The Genome Sequence of Verticillium dahliae VdLs.17.</title>
        <authorList>
            <consortium name="The Broad Institute Genome Sequencing Platform"/>
            <person name="Ma L.-J.J."/>
            <person name="Klosterman S.J."/>
            <person name="Subbarao K."/>
            <person name="Dobinson K."/>
            <person name="Veronese P."/>
            <person name="Kang S."/>
            <person name="Gold S.E."/>
            <person name="Young S."/>
            <person name="Jaffe D."/>
            <person name="Gnerre S."/>
            <person name="Berlin A."/>
            <person name="Heiman D."/>
            <person name="Hepburn T."/>
            <person name="Sykes S."/>
            <person name="Alvarado L."/>
            <person name="Kodira C.D."/>
            <person name="Lander E."/>
            <person name="Galagan J."/>
            <person name="Nusbaum C."/>
            <person name="Birren B."/>
        </authorList>
    </citation>
    <scope>NUCLEOTIDE SEQUENCE [LARGE SCALE GENOMIC DNA]</scope>
    <source>
        <strain evidence="2">VdLs.17 / ATCC MYA-4575 / FGSC 10137</strain>
    </source>
</reference>
<dbReference type="HOGENOM" id="CLU_1564092_0_0_1"/>
<dbReference type="InParanoid" id="G2XFU8"/>
<accession>G2XFU8</accession>
<protein>
    <submittedName>
        <fullName evidence="1">Uncharacterized protein</fullName>
    </submittedName>
</protein>
<evidence type="ECO:0000313" key="1">
    <source>
        <dbReference type="EMBL" id="EGY18696.1"/>
    </source>
</evidence>
<proteinExistence type="predicted"/>
<dbReference type="GeneID" id="20710685"/>
<dbReference type="AlphaFoldDB" id="G2XFU8"/>
<name>G2XFU8_VERDV</name>
<organism evidence="1 2">
    <name type="scientific">Verticillium dahliae (strain VdLs.17 / ATCC MYA-4575 / FGSC 10137)</name>
    <name type="common">Verticillium wilt</name>
    <dbReference type="NCBI Taxonomy" id="498257"/>
    <lineage>
        <taxon>Eukaryota</taxon>
        <taxon>Fungi</taxon>
        <taxon>Dikarya</taxon>
        <taxon>Ascomycota</taxon>
        <taxon>Pezizomycotina</taxon>
        <taxon>Sordariomycetes</taxon>
        <taxon>Hypocreomycetidae</taxon>
        <taxon>Glomerellales</taxon>
        <taxon>Plectosphaerellaceae</taxon>
        <taxon>Verticillium</taxon>
    </lineage>
</organism>
<dbReference type="KEGG" id="vda:VDAG_09222"/>
<sequence>MTKAIEPASSPGVFRPDSLVHHTYLLGASERLYRLCCKVERPTKNAEHCCQRSAYEIVYMREHQQLQRALAANRALVQQLSQARAKAAYYEELWTATGASRQRHRFVARYGCGNRSAPAGLASPHVSYQPDTCTSSVQDGKVDSMGSTPVWMRDGDGRYFLSPVYGTMVAY</sequence>
<gene>
    <name evidence="1" type="ORF">VDAG_09222</name>
</gene>
<dbReference type="RefSeq" id="XP_009653819.1">
    <property type="nucleotide sequence ID" value="XM_009655524.1"/>
</dbReference>